<keyword evidence="1" id="KW-0472">Membrane</keyword>
<evidence type="ECO:0000256" key="1">
    <source>
        <dbReference type="SAM" id="Phobius"/>
    </source>
</evidence>
<organism evidence="2 3">
    <name type="scientific">Mycena maculata</name>
    <dbReference type="NCBI Taxonomy" id="230809"/>
    <lineage>
        <taxon>Eukaryota</taxon>
        <taxon>Fungi</taxon>
        <taxon>Dikarya</taxon>
        <taxon>Basidiomycota</taxon>
        <taxon>Agaricomycotina</taxon>
        <taxon>Agaricomycetes</taxon>
        <taxon>Agaricomycetidae</taxon>
        <taxon>Agaricales</taxon>
        <taxon>Marasmiineae</taxon>
        <taxon>Mycenaceae</taxon>
        <taxon>Mycena</taxon>
    </lineage>
</organism>
<protein>
    <submittedName>
        <fullName evidence="2">Uncharacterized protein</fullName>
    </submittedName>
</protein>
<comment type="caution">
    <text evidence="2">The sequence shown here is derived from an EMBL/GenBank/DDBJ whole genome shotgun (WGS) entry which is preliminary data.</text>
</comment>
<dbReference type="Proteomes" id="UP001215280">
    <property type="component" value="Unassembled WGS sequence"/>
</dbReference>
<dbReference type="AlphaFoldDB" id="A0AAD7JXF2"/>
<keyword evidence="1" id="KW-1133">Transmembrane helix</keyword>
<evidence type="ECO:0000313" key="2">
    <source>
        <dbReference type="EMBL" id="KAJ7773702.1"/>
    </source>
</evidence>
<keyword evidence="3" id="KW-1185">Reference proteome</keyword>
<dbReference type="EMBL" id="JARJLG010000017">
    <property type="protein sequence ID" value="KAJ7773702.1"/>
    <property type="molecule type" value="Genomic_DNA"/>
</dbReference>
<sequence>MPWHVCRRLVKRKRQASLRPGPCSLQASHSCLPRTHPMHRLAVLRETLSCLMLVLFVSMWALPLIFFVGTLPHPLIASVSTQGHLPVAFVGALPPPLIAIVGGLSGPHATLIRNLPQLCSQGRPRSLCPSLWVCQHATVSLWEGIVPGKIIQSGSWVNWTS</sequence>
<proteinExistence type="predicted"/>
<reference evidence="2" key="1">
    <citation type="submission" date="2023-03" db="EMBL/GenBank/DDBJ databases">
        <title>Massive genome expansion in bonnet fungi (Mycena s.s.) driven by repeated elements and novel gene families across ecological guilds.</title>
        <authorList>
            <consortium name="Lawrence Berkeley National Laboratory"/>
            <person name="Harder C.B."/>
            <person name="Miyauchi S."/>
            <person name="Viragh M."/>
            <person name="Kuo A."/>
            <person name="Thoen E."/>
            <person name="Andreopoulos B."/>
            <person name="Lu D."/>
            <person name="Skrede I."/>
            <person name="Drula E."/>
            <person name="Henrissat B."/>
            <person name="Morin E."/>
            <person name="Kohler A."/>
            <person name="Barry K."/>
            <person name="LaButti K."/>
            <person name="Morin E."/>
            <person name="Salamov A."/>
            <person name="Lipzen A."/>
            <person name="Mereny Z."/>
            <person name="Hegedus B."/>
            <person name="Baldrian P."/>
            <person name="Stursova M."/>
            <person name="Weitz H."/>
            <person name="Taylor A."/>
            <person name="Grigoriev I.V."/>
            <person name="Nagy L.G."/>
            <person name="Martin F."/>
            <person name="Kauserud H."/>
        </authorList>
    </citation>
    <scope>NUCLEOTIDE SEQUENCE</scope>
    <source>
        <strain evidence="2">CBHHK188m</strain>
    </source>
</reference>
<accession>A0AAD7JXF2</accession>
<keyword evidence="1" id="KW-0812">Transmembrane</keyword>
<gene>
    <name evidence="2" type="ORF">DFH07DRAFT_801590</name>
</gene>
<evidence type="ECO:0000313" key="3">
    <source>
        <dbReference type="Proteomes" id="UP001215280"/>
    </source>
</evidence>
<name>A0AAD7JXF2_9AGAR</name>
<feature type="transmembrane region" description="Helical" evidence="1">
    <location>
        <begin position="48"/>
        <end position="71"/>
    </location>
</feature>
<feature type="transmembrane region" description="Helical" evidence="1">
    <location>
        <begin position="83"/>
        <end position="104"/>
    </location>
</feature>